<evidence type="ECO:0000256" key="1">
    <source>
        <dbReference type="SAM" id="MobiDB-lite"/>
    </source>
</evidence>
<evidence type="ECO:0000313" key="3">
    <source>
        <dbReference type="Proteomes" id="UP001055439"/>
    </source>
</evidence>
<accession>A0A9E7GXV3</accession>
<name>A0A9E7GXV3_9LILI</name>
<dbReference type="EMBL" id="CP097509">
    <property type="protein sequence ID" value="URE20267.1"/>
    <property type="molecule type" value="Genomic_DNA"/>
</dbReference>
<gene>
    <name evidence="2" type="ORF">MUK42_03966</name>
</gene>
<keyword evidence="3" id="KW-1185">Reference proteome</keyword>
<proteinExistence type="predicted"/>
<sequence>ITQRGDSREGQSEIRPCPCSSSPWSRRLVLLEVEVIGGVGFGELLVGQEGPLQLQPQRQQRKRSIKKDIAGNAERCAWVVRPYLRSLMDL</sequence>
<feature type="non-terminal residue" evidence="2">
    <location>
        <position position="1"/>
    </location>
</feature>
<reference evidence="2" key="1">
    <citation type="submission" date="2022-05" db="EMBL/GenBank/DDBJ databases">
        <title>The Musa troglodytarum L. genome provides insights into the mechanism of non-climacteric behaviour and enrichment of carotenoids.</title>
        <authorList>
            <person name="Wang J."/>
        </authorList>
    </citation>
    <scope>NUCLEOTIDE SEQUENCE</scope>
    <source>
        <tissue evidence="2">Leaf</tissue>
    </source>
</reference>
<dbReference type="Proteomes" id="UP001055439">
    <property type="component" value="Chromosome 7"/>
</dbReference>
<feature type="region of interest" description="Disordered" evidence="1">
    <location>
        <begin position="1"/>
        <end position="21"/>
    </location>
</feature>
<feature type="compositionally biased region" description="Basic and acidic residues" evidence="1">
    <location>
        <begin position="1"/>
        <end position="12"/>
    </location>
</feature>
<protein>
    <submittedName>
        <fullName evidence="2">Uncharacterized protein</fullName>
    </submittedName>
</protein>
<evidence type="ECO:0000313" key="2">
    <source>
        <dbReference type="EMBL" id="URE20267.1"/>
    </source>
</evidence>
<dbReference type="AlphaFoldDB" id="A0A9E7GXV3"/>
<organism evidence="2 3">
    <name type="scientific">Musa troglodytarum</name>
    <name type="common">fe'i banana</name>
    <dbReference type="NCBI Taxonomy" id="320322"/>
    <lineage>
        <taxon>Eukaryota</taxon>
        <taxon>Viridiplantae</taxon>
        <taxon>Streptophyta</taxon>
        <taxon>Embryophyta</taxon>
        <taxon>Tracheophyta</taxon>
        <taxon>Spermatophyta</taxon>
        <taxon>Magnoliopsida</taxon>
        <taxon>Liliopsida</taxon>
        <taxon>Zingiberales</taxon>
        <taxon>Musaceae</taxon>
        <taxon>Musa</taxon>
    </lineage>
</organism>